<dbReference type="AlphaFoldDB" id="A0A1S7LFE0"/>
<feature type="region of interest" description="Disordered" evidence="1">
    <location>
        <begin position="93"/>
        <end position="114"/>
    </location>
</feature>
<gene>
    <name evidence="2" type="ORF">MAGMO_0461</name>
</gene>
<feature type="compositionally biased region" description="Polar residues" evidence="1">
    <location>
        <begin position="94"/>
        <end position="104"/>
    </location>
</feature>
<reference evidence="2" key="1">
    <citation type="submission" date="2015-04" db="EMBL/GenBank/DDBJ databases">
        <authorList>
            <person name="Syromyatnikov M.Y."/>
            <person name="Popov V.N."/>
        </authorList>
    </citation>
    <scope>NUCLEOTIDE SEQUENCE</scope>
    <source>
        <strain evidence="2">MO-1</strain>
    </source>
</reference>
<name>A0A1S7LFE0_MAGMO</name>
<proteinExistence type="predicted"/>
<evidence type="ECO:0000313" key="2">
    <source>
        <dbReference type="EMBL" id="CRH04671.1"/>
    </source>
</evidence>
<sequence>MKSKNLGLIAVGLLGLGLVAALLSVLMGPSQRALMLSSGGTTKMKKMAPVPKPDPAVLAKIAIPLDTLQALRSPNKSVERPINRQMLGYASPAKTVSSEASNTPMLPEEVVAKP</sequence>
<evidence type="ECO:0000256" key="1">
    <source>
        <dbReference type="SAM" id="MobiDB-lite"/>
    </source>
</evidence>
<dbReference type="EMBL" id="LO017727">
    <property type="protein sequence ID" value="CRH04671.1"/>
    <property type="molecule type" value="Genomic_DNA"/>
</dbReference>
<organism evidence="2">
    <name type="scientific">Magnetococcus massalia (strain MO-1)</name>
    <dbReference type="NCBI Taxonomy" id="451514"/>
    <lineage>
        <taxon>Bacteria</taxon>
        <taxon>Pseudomonadati</taxon>
        <taxon>Pseudomonadota</taxon>
        <taxon>Magnetococcia</taxon>
        <taxon>Magnetococcales</taxon>
        <taxon>Magnetococcaceae</taxon>
        <taxon>Magnetococcus</taxon>
    </lineage>
</organism>
<protein>
    <submittedName>
        <fullName evidence="2">Uncharacterized protein</fullName>
    </submittedName>
</protein>
<accession>A0A1S7LFE0</accession>